<dbReference type="EMBL" id="JXJN01007411">
    <property type="status" value="NOT_ANNOTATED_CDS"/>
    <property type="molecule type" value="Genomic_DNA"/>
</dbReference>
<keyword evidence="1" id="KW-1133">Transmembrane helix</keyword>
<name>A0A1B0B246_9MUSC</name>
<dbReference type="AlphaFoldDB" id="A0A1B0B246"/>
<accession>A0A1B0B246</accession>
<evidence type="ECO:0000256" key="1">
    <source>
        <dbReference type="SAM" id="Phobius"/>
    </source>
</evidence>
<sequence>MEIAGHKYSTCDWRRRPCLNVFRLALTHSAVVLGAVIMLSTKGSSFSSDIKDKNLLLVWLIFLHFHVFTKYDPC</sequence>
<keyword evidence="1" id="KW-0812">Transmembrane</keyword>
<reference evidence="3" key="1">
    <citation type="submission" date="2015-01" db="EMBL/GenBank/DDBJ databases">
        <authorList>
            <person name="Aksoy S."/>
            <person name="Warren W."/>
            <person name="Wilson R.K."/>
        </authorList>
    </citation>
    <scope>NUCLEOTIDE SEQUENCE [LARGE SCALE GENOMIC DNA]</scope>
    <source>
        <strain evidence="3">IAEA</strain>
    </source>
</reference>
<feature type="transmembrane region" description="Helical" evidence="1">
    <location>
        <begin position="53"/>
        <end position="71"/>
    </location>
</feature>
<keyword evidence="1" id="KW-0472">Membrane</keyword>
<dbReference type="Proteomes" id="UP000092460">
    <property type="component" value="Unassembled WGS sequence"/>
</dbReference>
<evidence type="ECO:0000313" key="2">
    <source>
        <dbReference type="EnsemblMetazoa" id="GPPI016398-PA"/>
    </source>
</evidence>
<evidence type="ECO:0000313" key="3">
    <source>
        <dbReference type="Proteomes" id="UP000092460"/>
    </source>
</evidence>
<organism evidence="2 3">
    <name type="scientific">Glossina palpalis gambiensis</name>
    <dbReference type="NCBI Taxonomy" id="67801"/>
    <lineage>
        <taxon>Eukaryota</taxon>
        <taxon>Metazoa</taxon>
        <taxon>Ecdysozoa</taxon>
        <taxon>Arthropoda</taxon>
        <taxon>Hexapoda</taxon>
        <taxon>Insecta</taxon>
        <taxon>Pterygota</taxon>
        <taxon>Neoptera</taxon>
        <taxon>Endopterygota</taxon>
        <taxon>Diptera</taxon>
        <taxon>Brachycera</taxon>
        <taxon>Muscomorpha</taxon>
        <taxon>Hippoboscoidea</taxon>
        <taxon>Glossinidae</taxon>
        <taxon>Glossina</taxon>
    </lineage>
</organism>
<feature type="transmembrane region" description="Helical" evidence="1">
    <location>
        <begin position="21"/>
        <end position="41"/>
    </location>
</feature>
<dbReference type="EnsemblMetazoa" id="GPPI016398-RA">
    <property type="protein sequence ID" value="GPPI016398-PA"/>
    <property type="gene ID" value="GPPI016398"/>
</dbReference>
<proteinExistence type="predicted"/>
<dbReference type="EMBL" id="JXJN01007410">
    <property type="status" value="NOT_ANNOTATED_CDS"/>
    <property type="molecule type" value="Genomic_DNA"/>
</dbReference>
<reference evidence="2" key="2">
    <citation type="submission" date="2020-05" db="UniProtKB">
        <authorList>
            <consortium name="EnsemblMetazoa"/>
        </authorList>
    </citation>
    <scope>IDENTIFICATION</scope>
    <source>
        <strain evidence="2">IAEA</strain>
    </source>
</reference>
<protein>
    <submittedName>
        <fullName evidence="2">Uncharacterized protein</fullName>
    </submittedName>
</protein>
<dbReference type="VEuPathDB" id="VectorBase:GPPI016398"/>
<keyword evidence="3" id="KW-1185">Reference proteome</keyword>